<dbReference type="EMBL" id="KV417551">
    <property type="protein sequence ID" value="KZP20975.1"/>
    <property type="molecule type" value="Genomic_DNA"/>
</dbReference>
<evidence type="ECO:0000313" key="2">
    <source>
        <dbReference type="Proteomes" id="UP000076532"/>
    </source>
</evidence>
<sequence length="120" mass="13222">VRKGTWMQLLQLAESPAQMERVVETFPRWRAMRKSFDKADSELFMRRCEELNCAPLALSVFSDHPKYGIQLSHLAGLQLVHALHLTQPLASTVTASALLKAAGFPGPESDLPACAMMVSA</sequence>
<feature type="non-terminal residue" evidence="1">
    <location>
        <position position="120"/>
    </location>
</feature>
<keyword evidence="2" id="KW-1185">Reference proteome</keyword>
<name>A0A166JKX9_9AGAM</name>
<evidence type="ECO:0000313" key="1">
    <source>
        <dbReference type="EMBL" id="KZP20975.1"/>
    </source>
</evidence>
<dbReference type="OrthoDB" id="565731at2759"/>
<gene>
    <name evidence="1" type="ORF">FIBSPDRAFT_673103</name>
</gene>
<dbReference type="AlphaFoldDB" id="A0A166JKX9"/>
<accession>A0A166JKX9</accession>
<organism evidence="1 2">
    <name type="scientific">Athelia psychrophila</name>
    <dbReference type="NCBI Taxonomy" id="1759441"/>
    <lineage>
        <taxon>Eukaryota</taxon>
        <taxon>Fungi</taxon>
        <taxon>Dikarya</taxon>
        <taxon>Basidiomycota</taxon>
        <taxon>Agaricomycotina</taxon>
        <taxon>Agaricomycetes</taxon>
        <taxon>Agaricomycetidae</taxon>
        <taxon>Atheliales</taxon>
        <taxon>Atheliaceae</taxon>
        <taxon>Athelia</taxon>
    </lineage>
</organism>
<feature type="non-terminal residue" evidence="1">
    <location>
        <position position="1"/>
    </location>
</feature>
<dbReference type="Proteomes" id="UP000076532">
    <property type="component" value="Unassembled WGS sequence"/>
</dbReference>
<proteinExistence type="predicted"/>
<reference evidence="1 2" key="1">
    <citation type="journal article" date="2016" name="Mol. Biol. Evol.">
        <title>Comparative Genomics of Early-Diverging Mushroom-Forming Fungi Provides Insights into the Origins of Lignocellulose Decay Capabilities.</title>
        <authorList>
            <person name="Nagy L.G."/>
            <person name="Riley R."/>
            <person name="Tritt A."/>
            <person name="Adam C."/>
            <person name="Daum C."/>
            <person name="Floudas D."/>
            <person name="Sun H."/>
            <person name="Yadav J.S."/>
            <person name="Pangilinan J."/>
            <person name="Larsson K.H."/>
            <person name="Matsuura K."/>
            <person name="Barry K."/>
            <person name="Labutti K."/>
            <person name="Kuo R."/>
            <person name="Ohm R.A."/>
            <person name="Bhattacharya S.S."/>
            <person name="Shirouzu T."/>
            <person name="Yoshinaga Y."/>
            <person name="Martin F.M."/>
            <person name="Grigoriev I.V."/>
            <person name="Hibbett D.S."/>
        </authorList>
    </citation>
    <scope>NUCLEOTIDE SEQUENCE [LARGE SCALE GENOMIC DNA]</scope>
    <source>
        <strain evidence="1 2">CBS 109695</strain>
    </source>
</reference>
<protein>
    <submittedName>
        <fullName evidence="1">Uncharacterized protein</fullName>
    </submittedName>
</protein>